<dbReference type="Proteomes" id="UP000544222">
    <property type="component" value="Unassembled WGS sequence"/>
</dbReference>
<reference evidence="1 2" key="1">
    <citation type="submission" date="2020-08" db="EMBL/GenBank/DDBJ databases">
        <title>Genomic Encyclopedia of Type Strains, Phase IV (KMG-IV): sequencing the most valuable type-strain genomes for metagenomic binning, comparative biology and taxonomic classification.</title>
        <authorList>
            <person name="Goeker M."/>
        </authorList>
    </citation>
    <scope>NUCLEOTIDE SEQUENCE [LARGE SCALE GENOMIC DNA]</scope>
    <source>
        <strain evidence="1 2">DSM 27471</strain>
    </source>
</reference>
<organism evidence="1 2">
    <name type="scientific">Microbacter margulisiae</name>
    <dbReference type="NCBI Taxonomy" id="1350067"/>
    <lineage>
        <taxon>Bacteria</taxon>
        <taxon>Pseudomonadati</taxon>
        <taxon>Bacteroidota</taxon>
        <taxon>Bacteroidia</taxon>
        <taxon>Bacteroidales</taxon>
        <taxon>Porphyromonadaceae</taxon>
        <taxon>Microbacter</taxon>
    </lineage>
</organism>
<evidence type="ECO:0000313" key="2">
    <source>
        <dbReference type="Proteomes" id="UP000544222"/>
    </source>
</evidence>
<proteinExistence type="predicted"/>
<name>A0A7W5DSC6_9PORP</name>
<dbReference type="SUPFAM" id="SSF53756">
    <property type="entry name" value="UDP-Glycosyltransferase/glycogen phosphorylase"/>
    <property type="match status" value="1"/>
</dbReference>
<accession>A0A7W5DSC6</accession>
<dbReference type="PIRSF" id="PIRSF005357">
    <property type="entry name" value="UCP005357"/>
    <property type="match status" value="1"/>
</dbReference>
<dbReference type="AlphaFoldDB" id="A0A7W5DSC6"/>
<dbReference type="Pfam" id="PF04007">
    <property type="entry name" value="DUF354"/>
    <property type="match status" value="1"/>
</dbReference>
<evidence type="ECO:0008006" key="3">
    <source>
        <dbReference type="Google" id="ProtNLM"/>
    </source>
</evidence>
<comment type="caution">
    <text evidence="1">The sequence shown here is derived from an EMBL/GenBank/DDBJ whole genome shotgun (WGS) entry which is preliminary data.</text>
</comment>
<gene>
    <name evidence="1" type="ORF">FHX64_002224</name>
</gene>
<dbReference type="RefSeq" id="WP_183413819.1">
    <property type="nucleotide sequence ID" value="NZ_JACHYB010000002.1"/>
</dbReference>
<dbReference type="EMBL" id="JACHYB010000002">
    <property type="protein sequence ID" value="MBB3188026.1"/>
    <property type="molecule type" value="Genomic_DNA"/>
</dbReference>
<protein>
    <recommendedName>
        <fullName evidence="3">DUF354 domain-containing protein</fullName>
    </recommendedName>
</protein>
<evidence type="ECO:0000313" key="1">
    <source>
        <dbReference type="EMBL" id="MBB3188026.1"/>
    </source>
</evidence>
<keyword evidence="2" id="KW-1185">Reference proteome</keyword>
<sequence>MNILIDICHPSHVHLFKHSIRLLQQDGHNVIVTVKDIPVAKQLLEQEHIDYLSLEGTKRDSLLGKGLIQLKYNYLLTRIARRYHIDIGIGSSVTVAQIAKLNGFPSLFFDDDDDFVEPLTVRFAHSFASVILSPKPLEAHRKKRPAIFYQGSHELAYLHPNRFRPDPSVMQSIGLQVDEPFFVMRFNAFKAHHDGNVQGLTLEQKLDLINILAPHGKVLITTERNIEPELAPYQMKISPDKVHHLLYYATLFVGDSQTMTSEAAILGTPAFRCNSLVGQLAVIEELENRYNLAYGFTTDHFTQMTETIRQLLDNSNLKKEWHTKREYYLTDKIDVTAFLVWFIEHYPKSKQIVLDDPSFPLSFR</sequence>
<dbReference type="InterPro" id="IPR007152">
    <property type="entry name" value="DUF354"/>
</dbReference>
<dbReference type="PANTHER" id="PTHR39662:SF1">
    <property type="entry name" value="DUF354 DOMAIN-CONTAINING PROTEIN"/>
    <property type="match status" value="1"/>
</dbReference>
<dbReference type="PANTHER" id="PTHR39662">
    <property type="entry name" value="DUF354 DOMAIN-CONTAINING PROTEIN-RELATED"/>
    <property type="match status" value="1"/>
</dbReference>